<dbReference type="Pfam" id="PF03009">
    <property type="entry name" value="GDPD"/>
    <property type="match status" value="1"/>
</dbReference>
<name>A0A5D3YIM3_9BACT</name>
<evidence type="ECO:0000313" key="3">
    <source>
        <dbReference type="Proteomes" id="UP000324595"/>
    </source>
</evidence>
<protein>
    <submittedName>
        <fullName evidence="2">Glycerophosphoryl diester phosphodiesterase</fullName>
    </submittedName>
</protein>
<dbReference type="InterPro" id="IPR017946">
    <property type="entry name" value="PLC-like_Pdiesterase_TIM-brl"/>
</dbReference>
<keyword evidence="3" id="KW-1185">Reference proteome</keyword>
<sequence length="260" mass="29420">MNNDHQLPALYNQTSEEVIIIAHRGASAYYPENTMPAFKAAVEMGAEMIELDVMMSKDGVPIVFHDSTLYSHTNGEGLVKDYTLEELKKLDAGSWFSDEFAGTRIPTLDEVLGFAAGKIAVNIEIKSEAVSDKVEGGVVEKSLELVSKHNMKEHVLFSSFDYLALEQLHRLKADVMVAMLFDDRQLARKLPHKLIKPLHATAFNCHFRELSRRWLKDLQEYNIPHFIYTVNNARKMKRLINSGVTGIFTNRPDVLVEVAQ</sequence>
<dbReference type="PANTHER" id="PTHR46211">
    <property type="entry name" value="GLYCEROPHOSPHORYL DIESTER PHOSPHODIESTERASE"/>
    <property type="match status" value="1"/>
</dbReference>
<dbReference type="AlphaFoldDB" id="A0A5D3YIM3"/>
<dbReference type="EMBL" id="VNHY01000003">
    <property type="protein sequence ID" value="TYP92585.1"/>
    <property type="molecule type" value="Genomic_DNA"/>
</dbReference>
<evidence type="ECO:0000259" key="1">
    <source>
        <dbReference type="PROSITE" id="PS51704"/>
    </source>
</evidence>
<dbReference type="Gene3D" id="3.20.20.190">
    <property type="entry name" value="Phosphatidylinositol (PI) phosphodiesterase"/>
    <property type="match status" value="1"/>
</dbReference>
<dbReference type="PANTHER" id="PTHR46211:SF14">
    <property type="entry name" value="GLYCEROPHOSPHODIESTER PHOSPHODIESTERASE"/>
    <property type="match status" value="1"/>
</dbReference>
<dbReference type="Proteomes" id="UP000324595">
    <property type="component" value="Unassembled WGS sequence"/>
</dbReference>
<dbReference type="GO" id="GO:0006629">
    <property type="term" value="P:lipid metabolic process"/>
    <property type="evidence" value="ECO:0007669"/>
    <property type="project" value="InterPro"/>
</dbReference>
<dbReference type="PROSITE" id="PS51704">
    <property type="entry name" value="GP_PDE"/>
    <property type="match status" value="1"/>
</dbReference>
<proteinExistence type="predicted"/>
<dbReference type="OrthoDB" id="384721at2"/>
<evidence type="ECO:0000313" key="2">
    <source>
        <dbReference type="EMBL" id="TYP92585.1"/>
    </source>
</evidence>
<organism evidence="2 3">
    <name type="scientific">Fodinibius salinus</name>
    <dbReference type="NCBI Taxonomy" id="860790"/>
    <lineage>
        <taxon>Bacteria</taxon>
        <taxon>Pseudomonadati</taxon>
        <taxon>Balneolota</taxon>
        <taxon>Balneolia</taxon>
        <taxon>Balneolales</taxon>
        <taxon>Balneolaceae</taxon>
        <taxon>Fodinibius</taxon>
    </lineage>
</organism>
<dbReference type="RefSeq" id="WP_148899280.1">
    <property type="nucleotide sequence ID" value="NZ_VNHY01000003.1"/>
</dbReference>
<reference evidence="2 3" key="1">
    <citation type="submission" date="2019-07" db="EMBL/GenBank/DDBJ databases">
        <title>Genomic Encyclopedia of Archaeal and Bacterial Type Strains, Phase II (KMG-II): from individual species to whole genera.</title>
        <authorList>
            <person name="Goeker M."/>
        </authorList>
    </citation>
    <scope>NUCLEOTIDE SEQUENCE [LARGE SCALE GENOMIC DNA]</scope>
    <source>
        <strain evidence="2 3">DSM 21935</strain>
    </source>
</reference>
<gene>
    <name evidence="2" type="ORF">LX73_1947</name>
</gene>
<feature type="domain" description="GP-PDE" evidence="1">
    <location>
        <begin position="18"/>
        <end position="259"/>
    </location>
</feature>
<dbReference type="SUPFAM" id="SSF51695">
    <property type="entry name" value="PLC-like phosphodiesterases"/>
    <property type="match status" value="1"/>
</dbReference>
<dbReference type="InterPro" id="IPR030395">
    <property type="entry name" value="GP_PDE_dom"/>
</dbReference>
<comment type="caution">
    <text evidence="2">The sequence shown here is derived from an EMBL/GenBank/DDBJ whole genome shotgun (WGS) entry which is preliminary data.</text>
</comment>
<dbReference type="GO" id="GO:0008081">
    <property type="term" value="F:phosphoric diester hydrolase activity"/>
    <property type="evidence" value="ECO:0007669"/>
    <property type="project" value="InterPro"/>
</dbReference>
<accession>A0A5D3YIM3</accession>
<dbReference type="PROSITE" id="PS50007">
    <property type="entry name" value="PIPLC_X_DOMAIN"/>
    <property type="match status" value="1"/>
</dbReference>